<organism evidence="2 3">
    <name type="scientific">Symbiodinium necroappetens</name>
    <dbReference type="NCBI Taxonomy" id="1628268"/>
    <lineage>
        <taxon>Eukaryota</taxon>
        <taxon>Sar</taxon>
        <taxon>Alveolata</taxon>
        <taxon>Dinophyceae</taxon>
        <taxon>Suessiales</taxon>
        <taxon>Symbiodiniaceae</taxon>
        <taxon>Symbiodinium</taxon>
    </lineage>
</organism>
<keyword evidence="3" id="KW-1185">Reference proteome</keyword>
<feature type="region of interest" description="Disordered" evidence="1">
    <location>
        <begin position="323"/>
        <end position="352"/>
    </location>
</feature>
<dbReference type="AlphaFoldDB" id="A0A813A3G3"/>
<dbReference type="EMBL" id="CAJNJA010052558">
    <property type="protein sequence ID" value="CAE7847116.1"/>
    <property type="molecule type" value="Genomic_DNA"/>
</dbReference>
<feature type="non-terminal residue" evidence="2">
    <location>
        <position position="377"/>
    </location>
</feature>
<gene>
    <name evidence="2" type="ORF">SNEC2469_LOCUS26116</name>
</gene>
<comment type="caution">
    <text evidence="2">The sequence shown here is derived from an EMBL/GenBank/DDBJ whole genome shotgun (WGS) entry which is preliminary data.</text>
</comment>
<protein>
    <submittedName>
        <fullName evidence="2">Uncharacterized protein</fullName>
    </submittedName>
</protein>
<sequence>VVKAWLPAFGQSSNLENIFRELESAVRKSGPPQDSLTNLACVAVRSLERRICNEKTVTPATPELTERDWEGKEIRALKNRIWHPNSAVPCKHIRLEDILKPFPTTSAHHWNGQSPVDASDHFWVASCFQRGVVFRHNGKFFMCMGNTYAVIHAVLLQELPWTFTGQLPPASKENRCATQGQAKRTIEDSFRKPEDSTKALCFDSQSNYTSVFIRGYGKSNRTEPVEIFQYTFHIADAAIAAKTGSILIRRAPDGWSLLVFLFRTERILTITSAALSELLNLEGLRLPKNAAKAAKIRKLMESAAVVANTDQIFRDRMEAQLLHQEQKKSKRKAETADEQDEEGDAEQAEQDIDPACAACEQLLAEMEKEDEADLEVE</sequence>
<dbReference type="OrthoDB" id="10325201at2759"/>
<proteinExistence type="predicted"/>
<name>A0A813A3G3_9DINO</name>
<dbReference type="Proteomes" id="UP000601435">
    <property type="component" value="Unassembled WGS sequence"/>
</dbReference>
<evidence type="ECO:0000313" key="2">
    <source>
        <dbReference type="EMBL" id="CAE7847116.1"/>
    </source>
</evidence>
<feature type="compositionally biased region" description="Basic and acidic residues" evidence="1">
    <location>
        <begin position="323"/>
        <end position="335"/>
    </location>
</feature>
<evidence type="ECO:0000256" key="1">
    <source>
        <dbReference type="SAM" id="MobiDB-lite"/>
    </source>
</evidence>
<accession>A0A813A3G3</accession>
<feature type="compositionally biased region" description="Acidic residues" evidence="1">
    <location>
        <begin position="336"/>
        <end position="352"/>
    </location>
</feature>
<reference evidence="2" key="1">
    <citation type="submission" date="2021-02" db="EMBL/GenBank/DDBJ databases">
        <authorList>
            <person name="Dougan E. K."/>
            <person name="Rhodes N."/>
            <person name="Thang M."/>
            <person name="Chan C."/>
        </authorList>
    </citation>
    <scope>NUCLEOTIDE SEQUENCE</scope>
</reference>
<evidence type="ECO:0000313" key="3">
    <source>
        <dbReference type="Proteomes" id="UP000601435"/>
    </source>
</evidence>
<feature type="non-terminal residue" evidence="2">
    <location>
        <position position="1"/>
    </location>
</feature>